<dbReference type="Gene3D" id="3.40.50.300">
    <property type="entry name" value="P-loop containing nucleotide triphosphate hydrolases"/>
    <property type="match status" value="1"/>
</dbReference>
<dbReference type="AlphaFoldDB" id="A0A437SI72"/>
<dbReference type="EMBL" id="LDER01000219">
    <property type="protein sequence ID" value="RVU63190.1"/>
    <property type="molecule type" value="Genomic_DNA"/>
</dbReference>
<accession>A0A437SI72</accession>
<protein>
    <submittedName>
        <fullName evidence="1">Uncharacterized protein</fullName>
    </submittedName>
</protein>
<sequence>MVYSIINDCVEIQFSSTEHTIFNNILSAQKKFGISSYNKLEIPKISGLIHYITDEIPHVTYNAADRCLSVKGPLNCFSGGQALHFLSDYMFECLQAPYTNNLLIHAAAVYSKEKDTSYLILGEKGSGKTTLSFRLCEELGLSLIGNDLVRVGCNENGELFTTEGSRWFDVRETAVKADSYMEKLSARLPSNSSNSWNNKTRILPSDYGIETHSKQSKIDKVLHVRMNSYQNYFSACPWEGVQRSLILHEKVGRHISGQATPFQDDQGNYLGSLPSINYDNTSLVRDNIVRAMIGAGITEISGPSSQSLVDWFKGEIL</sequence>
<evidence type="ECO:0000313" key="1">
    <source>
        <dbReference type="EMBL" id="RVU63190.1"/>
    </source>
</evidence>
<dbReference type="InterPro" id="IPR027417">
    <property type="entry name" value="P-loop_NTPase"/>
</dbReference>
<reference evidence="1 2" key="1">
    <citation type="submission" date="2018-01" db="EMBL/GenBank/DDBJ databases">
        <title>Complete genome sequence of G25-42.</title>
        <authorList>
            <person name="Zheng Z."/>
            <person name="Sun M."/>
        </authorList>
    </citation>
    <scope>NUCLEOTIDE SEQUENCE [LARGE SCALE GENOMIC DNA]</scope>
    <source>
        <strain evidence="1 2">G25-42</strain>
    </source>
</reference>
<dbReference type="Proteomes" id="UP000286687">
    <property type="component" value="Unassembled WGS sequence"/>
</dbReference>
<comment type="caution">
    <text evidence="1">The sequence shown here is derived from an EMBL/GenBank/DDBJ whole genome shotgun (WGS) entry which is preliminary data.</text>
</comment>
<dbReference type="SUPFAM" id="SSF53795">
    <property type="entry name" value="PEP carboxykinase-like"/>
    <property type="match status" value="1"/>
</dbReference>
<proteinExistence type="predicted"/>
<evidence type="ECO:0000313" key="2">
    <source>
        <dbReference type="Proteomes" id="UP000286687"/>
    </source>
</evidence>
<gene>
    <name evidence="1" type="ORF">BM74_16425</name>
</gene>
<dbReference type="RefSeq" id="WP_127813761.1">
    <property type="nucleotide sequence ID" value="NZ_LDER01000219.1"/>
</dbReference>
<organism evidence="1 2">
    <name type="scientific">Bacillus thuringiensis</name>
    <dbReference type="NCBI Taxonomy" id="1428"/>
    <lineage>
        <taxon>Bacteria</taxon>
        <taxon>Bacillati</taxon>
        <taxon>Bacillota</taxon>
        <taxon>Bacilli</taxon>
        <taxon>Bacillales</taxon>
        <taxon>Bacillaceae</taxon>
        <taxon>Bacillus</taxon>
        <taxon>Bacillus cereus group</taxon>
    </lineage>
</organism>
<name>A0A437SI72_BACTU</name>